<dbReference type="PANTHER" id="PTHR34427">
    <property type="entry name" value="DUF4283 DOMAIN PROTEIN"/>
    <property type="match status" value="1"/>
</dbReference>
<feature type="compositionally biased region" description="Low complexity" evidence="1">
    <location>
        <begin position="152"/>
        <end position="165"/>
    </location>
</feature>
<dbReference type="EMBL" id="JAKUCV010006317">
    <property type="protein sequence ID" value="KAJ4827872.1"/>
    <property type="molecule type" value="Genomic_DNA"/>
</dbReference>
<name>A0A9Q0FCK4_9ROSI</name>
<evidence type="ECO:0008006" key="4">
    <source>
        <dbReference type="Google" id="ProtNLM"/>
    </source>
</evidence>
<evidence type="ECO:0000313" key="2">
    <source>
        <dbReference type="EMBL" id="KAJ4827872.1"/>
    </source>
</evidence>
<proteinExistence type="predicted"/>
<feature type="region of interest" description="Disordered" evidence="1">
    <location>
        <begin position="138"/>
        <end position="169"/>
    </location>
</feature>
<comment type="caution">
    <text evidence="2">The sequence shown here is derived from an EMBL/GenBank/DDBJ whole genome shotgun (WGS) entry which is preliminary data.</text>
</comment>
<evidence type="ECO:0000256" key="1">
    <source>
        <dbReference type="SAM" id="MobiDB-lite"/>
    </source>
</evidence>
<dbReference type="AlphaFoldDB" id="A0A9Q0FCK4"/>
<evidence type="ECO:0000313" key="3">
    <source>
        <dbReference type="Proteomes" id="UP001141552"/>
    </source>
</evidence>
<keyword evidence="3" id="KW-1185">Reference proteome</keyword>
<sequence length="317" mass="34735">MNDFLESNFDWVSSIFDLFRPWQKGDCATNRKVWIRAKSIPLHAWSNGFFHTLVSRFGSLISIAPITENKNRMDYAFLQVITTLQKPILWDFSVLIDGTMHEIHVDEIPHPPIHSPLPPSNTHIVDFISFNPYSPCKINGNNTPKPPENLDTVPSTPTTKPSQPQNSDPFNLLGIIENTNLPKKSHACMHCVSSQSGSPSSPRKQTLSCSVSSSNSAIGSALAVNVPHFLNSSSSVSSSSIFSSSPKTSLSSSYGSSSMCPDISFNNSAPAPISLNYPSPLSLEPTLFQIFPTFCQPFIPSPITLLPSSHLKPNHQT</sequence>
<protein>
    <recommendedName>
        <fullName evidence="4">DUF4283 domain-containing protein</fullName>
    </recommendedName>
</protein>
<reference evidence="2" key="1">
    <citation type="submission" date="2022-02" db="EMBL/GenBank/DDBJ databases">
        <authorList>
            <person name="Henning P.M."/>
            <person name="McCubbin A.G."/>
            <person name="Shore J.S."/>
        </authorList>
    </citation>
    <scope>NUCLEOTIDE SEQUENCE</scope>
    <source>
        <strain evidence="2">F60SS</strain>
        <tissue evidence="2">Leaves</tissue>
    </source>
</reference>
<accession>A0A9Q0FCK4</accession>
<dbReference type="PANTHER" id="PTHR34427:SF5">
    <property type="entry name" value="DUF4283 DOMAIN-CONTAINING PROTEIN"/>
    <property type="match status" value="1"/>
</dbReference>
<gene>
    <name evidence="2" type="ORF">Tsubulata_051376</name>
</gene>
<reference evidence="2" key="2">
    <citation type="journal article" date="2023" name="Plants (Basel)">
        <title>Annotation of the Turnera subulata (Passifloraceae) Draft Genome Reveals the S-Locus Evolved after the Divergence of Turneroideae from Passifloroideae in a Stepwise Manner.</title>
        <authorList>
            <person name="Henning P.M."/>
            <person name="Roalson E.H."/>
            <person name="Mir W."/>
            <person name="McCubbin A.G."/>
            <person name="Shore J.S."/>
        </authorList>
    </citation>
    <scope>NUCLEOTIDE SEQUENCE</scope>
    <source>
        <strain evidence="2">F60SS</strain>
    </source>
</reference>
<dbReference type="Proteomes" id="UP001141552">
    <property type="component" value="Unassembled WGS sequence"/>
</dbReference>
<organism evidence="2 3">
    <name type="scientific">Turnera subulata</name>
    <dbReference type="NCBI Taxonomy" id="218843"/>
    <lineage>
        <taxon>Eukaryota</taxon>
        <taxon>Viridiplantae</taxon>
        <taxon>Streptophyta</taxon>
        <taxon>Embryophyta</taxon>
        <taxon>Tracheophyta</taxon>
        <taxon>Spermatophyta</taxon>
        <taxon>Magnoliopsida</taxon>
        <taxon>eudicotyledons</taxon>
        <taxon>Gunneridae</taxon>
        <taxon>Pentapetalae</taxon>
        <taxon>rosids</taxon>
        <taxon>fabids</taxon>
        <taxon>Malpighiales</taxon>
        <taxon>Passifloraceae</taxon>
        <taxon>Turnera</taxon>
    </lineage>
</organism>